<protein>
    <submittedName>
        <fullName evidence="2">DUF4253 domain-containing protein</fullName>
    </submittedName>
</protein>
<sequence length="253" mass="27200">MNKCEAQALLGTSRTMGALVDGAEILAVDVPAGSARDVWNALKALHGETGLWPFLTDPNQADRDRDPTVWRHLDGRYVVTIDDPWRGDVVDLLADLKADCEQGGGERDENGDLFLTDDDRDEMTAAHRCGELDLPNEPPPGGSWAADTTVIGLCPAGPGGLDILRRMEWGGACNYDITGAQHEAVLEHWRARFGAELLTLGHDVIELNVPEPPTAPALVAKVAEEQTGYCPDIVDQGTGTTTALAEPQVFSHT</sequence>
<dbReference type="Proteomes" id="UP000676325">
    <property type="component" value="Unassembled WGS sequence"/>
</dbReference>
<keyword evidence="3" id="KW-1185">Reference proteome</keyword>
<comment type="caution">
    <text evidence="2">The sequence shown here is derived from an EMBL/GenBank/DDBJ whole genome shotgun (WGS) entry which is preliminary data.</text>
</comment>
<evidence type="ECO:0000259" key="1">
    <source>
        <dbReference type="Pfam" id="PF14062"/>
    </source>
</evidence>
<gene>
    <name evidence="2" type="ORF">KDK95_18415</name>
</gene>
<evidence type="ECO:0000313" key="3">
    <source>
        <dbReference type="Proteomes" id="UP000676325"/>
    </source>
</evidence>
<dbReference type="EMBL" id="JAGSOH010000053">
    <property type="protein sequence ID" value="MBR7828294.1"/>
    <property type="molecule type" value="Genomic_DNA"/>
</dbReference>
<name>A0A941EFS9_9ACTN</name>
<dbReference type="Pfam" id="PF14062">
    <property type="entry name" value="DUF4253"/>
    <property type="match status" value="1"/>
</dbReference>
<evidence type="ECO:0000313" key="2">
    <source>
        <dbReference type="EMBL" id="MBR7828294.1"/>
    </source>
</evidence>
<feature type="domain" description="DUF4253" evidence="1">
    <location>
        <begin position="160"/>
        <end position="248"/>
    </location>
</feature>
<accession>A0A941EFS9</accession>
<reference evidence="2" key="1">
    <citation type="submission" date="2021-04" db="EMBL/GenBank/DDBJ databases">
        <title>Genome based classification of Actinospica acidithermotolerans sp. nov., an actinobacterium isolated from an Indonesian hot spring.</title>
        <authorList>
            <person name="Kusuma A.B."/>
            <person name="Putra K.E."/>
            <person name="Nafisah S."/>
            <person name="Loh J."/>
            <person name="Nouioui I."/>
            <person name="Goodfellow M."/>
        </authorList>
    </citation>
    <scope>NUCLEOTIDE SEQUENCE</scope>
    <source>
        <strain evidence="2">MGRD01-02</strain>
    </source>
</reference>
<dbReference type="InterPro" id="IPR025349">
    <property type="entry name" value="DUF4253"/>
</dbReference>
<dbReference type="AlphaFoldDB" id="A0A941EFS9"/>
<organism evidence="2 3">
    <name type="scientific">Actinospica acidithermotolerans</name>
    <dbReference type="NCBI Taxonomy" id="2828514"/>
    <lineage>
        <taxon>Bacteria</taxon>
        <taxon>Bacillati</taxon>
        <taxon>Actinomycetota</taxon>
        <taxon>Actinomycetes</taxon>
        <taxon>Catenulisporales</taxon>
        <taxon>Actinospicaceae</taxon>
        <taxon>Actinospica</taxon>
    </lineage>
</organism>
<dbReference type="RefSeq" id="WP_212519432.1">
    <property type="nucleotide sequence ID" value="NZ_JAGSOH010000053.1"/>
</dbReference>
<proteinExistence type="predicted"/>